<dbReference type="InterPro" id="IPR036291">
    <property type="entry name" value="NAD(P)-bd_dom_sf"/>
</dbReference>
<dbReference type="PRINTS" id="PR01397">
    <property type="entry name" value="DHBDHDRGNASE"/>
</dbReference>
<organism evidence="3">
    <name type="scientific">freshwater metagenome</name>
    <dbReference type="NCBI Taxonomy" id="449393"/>
    <lineage>
        <taxon>unclassified sequences</taxon>
        <taxon>metagenomes</taxon>
        <taxon>ecological metagenomes</taxon>
    </lineage>
</organism>
<dbReference type="PANTHER" id="PTHR43943:SF17">
    <property type="entry name" value="3-PHENYLPROPIONATE-DIHYDRODIOL_CINNAMIC ACID-DIHYDRODIOL DEHYDROGENASE"/>
    <property type="match status" value="1"/>
</dbReference>
<dbReference type="AlphaFoldDB" id="A0A6J7EI22"/>
<accession>A0A6J7EI22</accession>
<dbReference type="SUPFAM" id="SSF51735">
    <property type="entry name" value="NAD(P)-binding Rossmann-fold domains"/>
    <property type="match status" value="1"/>
</dbReference>
<dbReference type="EMBL" id="CAFBLS010000204">
    <property type="protein sequence ID" value="CAB4883047.1"/>
    <property type="molecule type" value="Genomic_DNA"/>
</dbReference>
<evidence type="ECO:0000256" key="2">
    <source>
        <dbReference type="ARBA" id="ARBA00023002"/>
    </source>
</evidence>
<dbReference type="GO" id="GO:0008667">
    <property type="term" value="F:2,3-dihydro-2,3-dihydroxybenzoate dehydrogenase activity"/>
    <property type="evidence" value="ECO:0007669"/>
    <property type="project" value="InterPro"/>
</dbReference>
<dbReference type="InterPro" id="IPR003560">
    <property type="entry name" value="DHB_DH"/>
</dbReference>
<dbReference type="GO" id="GO:0019290">
    <property type="term" value="P:siderophore biosynthetic process"/>
    <property type="evidence" value="ECO:0007669"/>
    <property type="project" value="InterPro"/>
</dbReference>
<reference evidence="3" key="1">
    <citation type="submission" date="2020-05" db="EMBL/GenBank/DDBJ databases">
        <authorList>
            <person name="Chiriac C."/>
            <person name="Salcher M."/>
            <person name="Ghai R."/>
            <person name="Kavagutti S V."/>
        </authorList>
    </citation>
    <scope>NUCLEOTIDE SEQUENCE</scope>
</reference>
<name>A0A6J7EI22_9ZZZZ</name>
<sequence length="251" mass="25865">MTRSVEHDGRCYIVTGGSRGLGFAAAQALVGAGARVLLIGRDPDTLGAAAADLGESAIAIAGDLGDEMLAEVAVRRALGEFGRLDGALVSVGGPPPGSVMSTTDEQWRSSFDTIFVGALRLIRHVCSALGPGGAVGLVLSTSSREPIPGLTVSNGLRPGLAMLVKDLSDEVAPRGVRVIGLMPGRIATDRIADLDARAGDGSRERAEARIPMRRYGTPAEFGEVAAFMLSERASYVTGCLIPVDGGVLRTP</sequence>
<proteinExistence type="inferred from homology"/>
<dbReference type="PANTHER" id="PTHR43943">
    <property type="entry name" value="DEHYDROGENASE/REDUCTASE (SDR FAMILY) MEMBER 4"/>
    <property type="match status" value="1"/>
</dbReference>
<evidence type="ECO:0000313" key="3">
    <source>
        <dbReference type="EMBL" id="CAB4883047.1"/>
    </source>
</evidence>
<protein>
    <submittedName>
        <fullName evidence="3">Unannotated protein</fullName>
    </submittedName>
</protein>
<dbReference type="Gene3D" id="3.40.50.720">
    <property type="entry name" value="NAD(P)-binding Rossmann-like Domain"/>
    <property type="match status" value="1"/>
</dbReference>
<evidence type="ECO:0000256" key="1">
    <source>
        <dbReference type="ARBA" id="ARBA00006484"/>
    </source>
</evidence>
<keyword evidence="2" id="KW-0560">Oxidoreductase</keyword>
<dbReference type="InterPro" id="IPR002347">
    <property type="entry name" value="SDR_fam"/>
</dbReference>
<comment type="similarity">
    <text evidence="1">Belongs to the short-chain dehydrogenases/reductases (SDR) family.</text>
</comment>
<gene>
    <name evidence="3" type="ORF">UFOPK3402_01485</name>
</gene>
<dbReference type="Pfam" id="PF13561">
    <property type="entry name" value="adh_short_C2"/>
    <property type="match status" value="1"/>
</dbReference>